<protein>
    <submittedName>
        <fullName evidence="1">Uncharacterized protein</fullName>
    </submittedName>
</protein>
<dbReference type="Proteomes" id="UP000783796">
    <property type="component" value="Unassembled WGS sequence"/>
</dbReference>
<dbReference type="EMBL" id="JAHLFW010000063">
    <property type="protein sequence ID" value="MBU3838068.1"/>
    <property type="molecule type" value="Genomic_DNA"/>
</dbReference>
<reference evidence="1" key="2">
    <citation type="submission" date="2021-04" db="EMBL/GenBank/DDBJ databases">
        <authorList>
            <person name="Gilroy R."/>
        </authorList>
    </citation>
    <scope>NUCLEOTIDE SEQUENCE</scope>
    <source>
        <strain evidence="1">G4-2901</strain>
    </source>
</reference>
<reference evidence="1" key="1">
    <citation type="journal article" date="2021" name="PeerJ">
        <title>Extensive microbial diversity within the chicken gut microbiome revealed by metagenomics and culture.</title>
        <authorList>
            <person name="Gilroy R."/>
            <person name="Ravi A."/>
            <person name="Getino M."/>
            <person name="Pursley I."/>
            <person name="Horton D.L."/>
            <person name="Alikhan N.F."/>
            <person name="Baker D."/>
            <person name="Gharbi K."/>
            <person name="Hall N."/>
            <person name="Watson M."/>
            <person name="Adriaenssens E.M."/>
            <person name="Foster-Nyarko E."/>
            <person name="Jarju S."/>
            <person name="Secka A."/>
            <person name="Antonio M."/>
            <person name="Oren A."/>
            <person name="Chaudhuri R.R."/>
            <person name="La Ragione R."/>
            <person name="Hildebrand F."/>
            <person name="Pallen M.J."/>
        </authorList>
    </citation>
    <scope>NUCLEOTIDE SEQUENCE</scope>
    <source>
        <strain evidence="1">G4-2901</strain>
    </source>
</reference>
<gene>
    <name evidence="1" type="ORF">H9777_07095</name>
</gene>
<name>A0A948TBS4_9BACT</name>
<organism evidence="1 2">
    <name type="scientific">Candidatus Phocaeicola faecigallinarum</name>
    <dbReference type="NCBI Taxonomy" id="2838732"/>
    <lineage>
        <taxon>Bacteria</taxon>
        <taxon>Pseudomonadati</taxon>
        <taxon>Bacteroidota</taxon>
        <taxon>Bacteroidia</taxon>
        <taxon>Bacteroidales</taxon>
        <taxon>Bacteroidaceae</taxon>
        <taxon>Phocaeicola</taxon>
    </lineage>
</organism>
<accession>A0A948TBS4</accession>
<sequence length="213" mass="24567">MRTKFLILSFFFCLIAYSQDKGYKMGLWGAYDQHPVVTMNKQTTDGLKYVESSRFISTVKNSSLNDDTKFVPQLGMSITQDSDSVYFDLNVYVNTVDASSVYIYKDSPILIKLSDGEILRLYCNKDVKDNIGTVFSATYNIIRYSVIANYRITPKDILKFKKGITKIRLEVNAEKCDMEFKKYKKDELGQFLLSAYSFVSQELNKQTDFEEGF</sequence>
<evidence type="ECO:0000313" key="2">
    <source>
        <dbReference type="Proteomes" id="UP000783796"/>
    </source>
</evidence>
<dbReference type="AlphaFoldDB" id="A0A948TBS4"/>
<comment type="caution">
    <text evidence="1">The sequence shown here is derived from an EMBL/GenBank/DDBJ whole genome shotgun (WGS) entry which is preliminary data.</text>
</comment>
<evidence type="ECO:0000313" key="1">
    <source>
        <dbReference type="EMBL" id="MBU3838068.1"/>
    </source>
</evidence>
<proteinExistence type="predicted"/>